<feature type="domain" description="Type II secretion system protein GspF" evidence="7">
    <location>
        <begin position="158"/>
        <end position="284"/>
    </location>
</feature>
<proteinExistence type="predicted"/>
<sequence length="307" mass="33743">MTNLLPIIVAVILLVAGLVVLRYMGAWLRTRQRLAAAAEASQAADEAILVTRDSWLGRWLFRAGFRGKNATPLFIAANVFALLAGLLVAFLFYQSAVVTLGGSVLRAIPGAVGEVFLPLLWVSPILAVGVVVAMPAIFVRARRRTRIRTIEQDLPLSLDLLATLAEAGLSFDAALERVLETQRNRRPLAEEFRLFRLEILTGRSRIDSLRRLKDNVDVTWFSIFVSALIHAEQIGASLATTLRAQADDLRNRRRERALAQAMAVPVKLLFPLIICFLPGIMIAALGPIIFQIVQMLDQVIQNGFGGA</sequence>
<organism evidence="8 9">
    <name type="scientific">Roseimaritima ulvae</name>
    <dbReference type="NCBI Taxonomy" id="980254"/>
    <lineage>
        <taxon>Bacteria</taxon>
        <taxon>Pseudomonadati</taxon>
        <taxon>Planctomycetota</taxon>
        <taxon>Planctomycetia</taxon>
        <taxon>Pirellulales</taxon>
        <taxon>Pirellulaceae</taxon>
        <taxon>Roseimaritima</taxon>
    </lineage>
</organism>
<evidence type="ECO:0000259" key="7">
    <source>
        <dbReference type="Pfam" id="PF00482"/>
    </source>
</evidence>
<dbReference type="Gene3D" id="1.20.81.30">
    <property type="entry name" value="Type II secretion system (T2SS), domain F"/>
    <property type="match status" value="1"/>
</dbReference>
<evidence type="ECO:0000256" key="5">
    <source>
        <dbReference type="ARBA" id="ARBA00023136"/>
    </source>
</evidence>
<dbReference type="EMBL" id="CP042914">
    <property type="protein sequence ID" value="QEG40855.1"/>
    <property type="molecule type" value="Genomic_DNA"/>
</dbReference>
<dbReference type="RefSeq" id="WP_068132085.1">
    <property type="nucleotide sequence ID" value="NZ_CP042914.1"/>
</dbReference>
<evidence type="ECO:0000256" key="1">
    <source>
        <dbReference type="ARBA" id="ARBA00004651"/>
    </source>
</evidence>
<keyword evidence="2" id="KW-1003">Cell membrane</keyword>
<dbReference type="GO" id="GO:0005886">
    <property type="term" value="C:plasma membrane"/>
    <property type="evidence" value="ECO:0007669"/>
    <property type="project" value="UniProtKB-SubCell"/>
</dbReference>
<evidence type="ECO:0000313" key="8">
    <source>
        <dbReference type="EMBL" id="QEG40855.1"/>
    </source>
</evidence>
<dbReference type="AlphaFoldDB" id="A0A5B9QTX6"/>
<dbReference type="InterPro" id="IPR042094">
    <property type="entry name" value="T2SS_GspF_sf"/>
</dbReference>
<evidence type="ECO:0000313" key="9">
    <source>
        <dbReference type="Proteomes" id="UP000325286"/>
    </source>
</evidence>
<keyword evidence="5 6" id="KW-0472">Membrane</keyword>
<gene>
    <name evidence="8" type="ORF">UC8_28730</name>
</gene>
<dbReference type="KEGG" id="rul:UC8_28730"/>
<reference evidence="8 9" key="1">
    <citation type="submission" date="2019-08" db="EMBL/GenBank/DDBJ databases">
        <title>Deep-cultivation of Planctomycetes and their phenomic and genomic characterization uncovers novel biology.</title>
        <authorList>
            <person name="Wiegand S."/>
            <person name="Jogler M."/>
            <person name="Boedeker C."/>
            <person name="Pinto D."/>
            <person name="Vollmers J."/>
            <person name="Rivas-Marin E."/>
            <person name="Kohn T."/>
            <person name="Peeters S.H."/>
            <person name="Heuer A."/>
            <person name="Rast P."/>
            <person name="Oberbeckmann S."/>
            <person name="Bunk B."/>
            <person name="Jeske O."/>
            <person name="Meyerdierks A."/>
            <person name="Storesund J.E."/>
            <person name="Kallscheuer N."/>
            <person name="Luecker S."/>
            <person name="Lage O.M."/>
            <person name="Pohl T."/>
            <person name="Merkel B.J."/>
            <person name="Hornburger P."/>
            <person name="Mueller R.-W."/>
            <person name="Bruemmer F."/>
            <person name="Labrenz M."/>
            <person name="Spormann A.M."/>
            <person name="Op den Camp H."/>
            <person name="Overmann J."/>
            <person name="Amann R."/>
            <person name="Jetten M.S.M."/>
            <person name="Mascher T."/>
            <person name="Medema M.H."/>
            <person name="Devos D.P."/>
            <person name="Kaster A.-K."/>
            <person name="Ovreas L."/>
            <person name="Rohde M."/>
            <person name="Galperin M.Y."/>
            <person name="Jogler C."/>
        </authorList>
    </citation>
    <scope>NUCLEOTIDE SEQUENCE [LARGE SCALE GENOMIC DNA]</scope>
    <source>
        <strain evidence="8 9">UC8</strain>
    </source>
</reference>
<feature type="transmembrane region" description="Helical" evidence="6">
    <location>
        <begin position="73"/>
        <end position="95"/>
    </location>
</feature>
<keyword evidence="3 6" id="KW-0812">Transmembrane</keyword>
<feature type="transmembrane region" description="Helical" evidence="6">
    <location>
        <begin position="115"/>
        <end position="139"/>
    </location>
</feature>
<evidence type="ECO:0000256" key="3">
    <source>
        <dbReference type="ARBA" id="ARBA00022692"/>
    </source>
</evidence>
<dbReference type="Pfam" id="PF00482">
    <property type="entry name" value="T2SSF"/>
    <property type="match status" value="1"/>
</dbReference>
<evidence type="ECO:0000256" key="2">
    <source>
        <dbReference type="ARBA" id="ARBA00022475"/>
    </source>
</evidence>
<comment type="subcellular location">
    <subcellularLocation>
        <location evidence="1">Cell membrane</location>
        <topology evidence="1">Multi-pass membrane protein</topology>
    </subcellularLocation>
</comment>
<dbReference type="OrthoDB" id="264722at2"/>
<evidence type="ECO:0000256" key="6">
    <source>
        <dbReference type="SAM" id="Phobius"/>
    </source>
</evidence>
<dbReference type="InterPro" id="IPR018076">
    <property type="entry name" value="T2SS_GspF_dom"/>
</dbReference>
<name>A0A5B9QTX6_9BACT</name>
<dbReference type="Proteomes" id="UP000325286">
    <property type="component" value="Chromosome"/>
</dbReference>
<dbReference type="PANTHER" id="PTHR35007">
    <property type="entry name" value="INTEGRAL MEMBRANE PROTEIN-RELATED"/>
    <property type="match status" value="1"/>
</dbReference>
<evidence type="ECO:0000256" key="4">
    <source>
        <dbReference type="ARBA" id="ARBA00022989"/>
    </source>
</evidence>
<feature type="transmembrane region" description="Helical" evidence="6">
    <location>
        <begin position="268"/>
        <end position="290"/>
    </location>
</feature>
<dbReference type="PANTHER" id="PTHR35007:SF2">
    <property type="entry name" value="PILUS ASSEMBLE PROTEIN"/>
    <property type="match status" value="1"/>
</dbReference>
<keyword evidence="4 6" id="KW-1133">Transmembrane helix</keyword>
<keyword evidence="9" id="KW-1185">Reference proteome</keyword>
<accession>A0A5B9QTX6</accession>
<protein>
    <submittedName>
        <fullName evidence="8">Bacterial type II secretion system protein F domain protein</fullName>
    </submittedName>
</protein>
<feature type="transmembrane region" description="Helical" evidence="6">
    <location>
        <begin position="6"/>
        <end position="24"/>
    </location>
</feature>